<dbReference type="HOGENOM" id="CLU_902120_0_0_0"/>
<gene>
    <name evidence="2" type="ORF">U27_04448</name>
</gene>
<dbReference type="AlphaFoldDB" id="A0A081BYS6"/>
<feature type="transmembrane region" description="Helical" evidence="1">
    <location>
        <begin position="85"/>
        <end position="103"/>
    </location>
</feature>
<dbReference type="EMBL" id="DF820466">
    <property type="protein sequence ID" value="GAK57481.1"/>
    <property type="molecule type" value="Genomic_DNA"/>
</dbReference>
<organism evidence="2">
    <name type="scientific">Vecturithrix granuli</name>
    <dbReference type="NCBI Taxonomy" id="1499967"/>
    <lineage>
        <taxon>Bacteria</taxon>
        <taxon>Candidatus Moduliflexota</taxon>
        <taxon>Candidatus Vecturitrichia</taxon>
        <taxon>Candidatus Vecturitrichales</taxon>
        <taxon>Candidatus Vecturitrichaceae</taxon>
        <taxon>Candidatus Vecturithrix</taxon>
    </lineage>
</organism>
<name>A0A081BYS6_VECG1</name>
<dbReference type="STRING" id="1499967.U27_04448"/>
<accession>A0A081BYS6</accession>
<evidence type="ECO:0000313" key="3">
    <source>
        <dbReference type="Proteomes" id="UP000030661"/>
    </source>
</evidence>
<sequence>MSPINIPYQDLILLRKNQELTNIYDVEMRHLDVLRQYETIECHSVVYPYSRKVCANHLAFFPFEEYVKDILTQQKSAYVTIARNVHKGFGVALGLMILVLFLLYKPEDLLSVGSIVSIVGAYIMGKELWDDLERFLITLSKTWRIRYQEPYYAFQLEKHTTLTHYSSFAKQHRYGKPSLLAEKMDFIEQSNSQTVRLCFHHADLPASNENSGHIFSMHVDPSVLSDFEQEGFLFGVKLSLNRRRWGGLRQCTELFQSIHKGAYGALDDRGIWVENAVFYRKTLVYGRVKLFLTSGLMPQTKIIAQA</sequence>
<proteinExistence type="predicted"/>
<protein>
    <submittedName>
        <fullName evidence="2">Uncharacterized protein</fullName>
    </submittedName>
</protein>
<keyword evidence="3" id="KW-1185">Reference proteome</keyword>
<reference evidence="2" key="1">
    <citation type="journal article" date="2015" name="PeerJ">
        <title>First genomic representation of candidate bacterial phylum KSB3 points to enhanced environmental sensing as a trigger of wastewater bulking.</title>
        <authorList>
            <person name="Sekiguchi Y."/>
            <person name="Ohashi A."/>
            <person name="Parks D.H."/>
            <person name="Yamauchi T."/>
            <person name="Tyson G.W."/>
            <person name="Hugenholtz P."/>
        </authorList>
    </citation>
    <scope>NUCLEOTIDE SEQUENCE [LARGE SCALE GENOMIC DNA]</scope>
</reference>
<dbReference type="Proteomes" id="UP000030661">
    <property type="component" value="Unassembled WGS sequence"/>
</dbReference>
<keyword evidence="1" id="KW-1133">Transmembrane helix</keyword>
<evidence type="ECO:0000313" key="2">
    <source>
        <dbReference type="EMBL" id="GAK57481.1"/>
    </source>
</evidence>
<evidence type="ECO:0000256" key="1">
    <source>
        <dbReference type="SAM" id="Phobius"/>
    </source>
</evidence>
<keyword evidence="1" id="KW-0472">Membrane</keyword>
<keyword evidence="1" id="KW-0812">Transmembrane</keyword>